<name>A0A1G7FG80_9PROT</name>
<dbReference type="Gene3D" id="2.40.30.170">
    <property type="match status" value="1"/>
</dbReference>
<dbReference type="Gene3D" id="2.40.50.100">
    <property type="match status" value="1"/>
</dbReference>
<dbReference type="STRING" id="69960.SAMN05421720_11143"/>
<dbReference type="GO" id="GO:0015562">
    <property type="term" value="F:efflux transmembrane transporter activity"/>
    <property type="evidence" value="ECO:0007669"/>
    <property type="project" value="TreeGrafter"/>
</dbReference>
<organism evidence="4 5">
    <name type="scientific">Rhodospira trueperi</name>
    <dbReference type="NCBI Taxonomy" id="69960"/>
    <lineage>
        <taxon>Bacteria</taxon>
        <taxon>Pseudomonadati</taxon>
        <taxon>Pseudomonadota</taxon>
        <taxon>Alphaproteobacteria</taxon>
        <taxon>Rhodospirillales</taxon>
        <taxon>Rhodospirillaceae</taxon>
        <taxon>Rhodospira</taxon>
    </lineage>
</organism>
<dbReference type="PANTHER" id="PTHR30469:SF15">
    <property type="entry name" value="HLYD FAMILY OF SECRETION PROTEINS"/>
    <property type="match status" value="1"/>
</dbReference>
<dbReference type="PANTHER" id="PTHR30469">
    <property type="entry name" value="MULTIDRUG RESISTANCE PROTEIN MDTA"/>
    <property type="match status" value="1"/>
</dbReference>
<evidence type="ECO:0000256" key="2">
    <source>
        <dbReference type="SAM" id="SignalP"/>
    </source>
</evidence>
<feature type="domain" description="Multidrug resistance protein MdtA-like barrel-sandwich hybrid" evidence="3">
    <location>
        <begin position="59"/>
        <end position="175"/>
    </location>
</feature>
<keyword evidence="2" id="KW-0732">Signal</keyword>
<dbReference type="RefSeq" id="WP_143027197.1">
    <property type="nucleotide sequence ID" value="NZ_FNAP01000011.1"/>
</dbReference>
<dbReference type="InterPro" id="IPR006143">
    <property type="entry name" value="RND_pump_MFP"/>
</dbReference>
<dbReference type="NCBIfam" id="TIGR01730">
    <property type="entry name" value="RND_mfp"/>
    <property type="match status" value="1"/>
</dbReference>
<protein>
    <submittedName>
        <fullName evidence="4">RND family efflux transporter, MFP subunit</fullName>
    </submittedName>
</protein>
<dbReference type="SUPFAM" id="SSF111369">
    <property type="entry name" value="HlyD-like secretion proteins"/>
    <property type="match status" value="1"/>
</dbReference>
<proteinExistence type="inferred from homology"/>
<gene>
    <name evidence="4" type="ORF">SAMN05421720_11143</name>
</gene>
<dbReference type="AlphaFoldDB" id="A0A1G7FG80"/>
<keyword evidence="5" id="KW-1185">Reference proteome</keyword>
<dbReference type="EMBL" id="FNAP01000011">
    <property type="protein sequence ID" value="SDE74565.1"/>
    <property type="molecule type" value="Genomic_DNA"/>
</dbReference>
<dbReference type="GO" id="GO:1990281">
    <property type="term" value="C:efflux pump complex"/>
    <property type="evidence" value="ECO:0007669"/>
    <property type="project" value="TreeGrafter"/>
</dbReference>
<dbReference type="OrthoDB" id="9778796at2"/>
<evidence type="ECO:0000259" key="3">
    <source>
        <dbReference type="Pfam" id="PF25917"/>
    </source>
</evidence>
<dbReference type="Proteomes" id="UP000199412">
    <property type="component" value="Unassembled WGS sequence"/>
</dbReference>
<feature type="chain" id="PRO_5011741205" evidence="2">
    <location>
        <begin position="32"/>
        <end position="257"/>
    </location>
</feature>
<evidence type="ECO:0000313" key="4">
    <source>
        <dbReference type="EMBL" id="SDE74565.1"/>
    </source>
</evidence>
<evidence type="ECO:0000313" key="5">
    <source>
        <dbReference type="Proteomes" id="UP000199412"/>
    </source>
</evidence>
<dbReference type="InterPro" id="IPR058625">
    <property type="entry name" value="MdtA-like_BSH"/>
</dbReference>
<dbReference type="Pfam" id="PF25917">
    <property type="entry name" value="BSH_RND"/>
    <property type="match status" value="1"/>
</dbReference>
<evidence type="ECO:0000256" key="1">
    <source>
        <dbReference type="ARBA" id="ARBA00009477"/>
    </source>
</evidence>
<reference evidence="4 5" key="1">
    <citation type="submission" date="2016-10" db="EMBL/GenBank/DDBJ databases">
        <authorList>
            <person name="de Groot N.N."/>
        </authorList>
    </citation>
    <scope>NUCLEOTIDE SEQUENCE [LARGE SCALE GENOMIC DNA]</scope>
    <source>
        <strain evidence="4 5">ATCC 700224</strain>
    </source>
</reference>
<comment type="similarity">
    <text evidence="1">Belongs to the membrane fusion protein (MFP) (TC 8.A.1) family.</text>
</comment>
<feature type="signal peptide" evidence="2">
    <location>
        <begin position="1"/>
        <end position="31"/>
    </location>
</feature>
<sequence length="257" mass="27050">MPTRTRSEVRAGARLCAGGLLVVLWAGAASAQAPEPEPGAMAVPAQLVAVDETVLSVEIAGRIDRLPFRDGERFEAGDELFGIDCTIQEARLDKARAASHAADTASAVHRRLRDLNSASTLETQLAIAEAVQARAELNLAQAVVSKCSVTAPFGGRVVARHARAHAYVQAGQPVLEILDDRTLEATFILPSTWVTRIAPGQSVTLHIDETGATYPATISRLGARIDPVSHSLSAVAAIDGTPEGLLAGMTGRIRIPE</sequence>
<accession>A0A1G7FG80</accession>